<evidence type="ECO:0000313" key="3">
    <source>
        <dbReference type="WBParaSite" id="SBAD_0000528101-mRNA-1"/>
    </source>
</evidence>
<dbReference type="OrthoDB" id="5871328at2759"/>
<reference evidence="3" key="1">
    <citation type="submission" date="2016-06" db="UniProtKB">
        <authorList>
            <consortium name="WormBaseParasite"/>
        </authorList>
    </citation>
    <scope>IDENTIFICATION</scope>
</reference>
<proteinExistence type="predicted"/>
<keyword evidence="2" id="KW-1185">Reference proteome</keyword>
<dbReference type="Proteomes" id="UP000270296">
    <property type="component" value="Unassembled WGS sequence"/>
</dbReference>
<protein>
    <submittedName>
        <fullName evidence="3">Transposase</fullName>
    </submittedName>
</protein>
<organism evidence="3">
    <name type="scientific">Soboliphyme baturini</name>
    <dbReference type="NCBI Taxonomy" id="241478"/>
    <lineage>
        <taxon>Eukaryota</taxon>
        <taxon>Metazoa</taxon>
        <taxon>Ecdysozoa</taxon>
        <taxon>Nematoda</taxon>
        <taxon>Enoplea</taxon>
        <taxon>Dorylaimia</taxon>
        <taxon>Dioctophymatida</taxon>
        <taxon>Dioctophymatoidea</taxon>
        <taxon>Soboliphymatidae</taxon>
        <taxon>Soboliphyme</taxon>
    </lineage>
</organism>
<accession>A0A183IN75</accession>
<dbReference type="WBParaSite" id="SBAD_0000528101-mRNA-1">
    <property type="protein sequence ID" value="SBAD_0000528101-mRNA-1"/>
    <property type="gene ID" value="SBAD_0000528101"/>
</dbReference>
<reference evidence="1 2" key="2">
    <citation type="submission" date="2018-11" db="EMBL/GenBank/DDBJ databases">
        <authorList>
            <consortium name="Pathogen Informatics"/>
        </authorList>
    </citation>
    <scope>NUCLEOTIDE SEQUENCE [LARGE SCALE GENOMIC DNA]</scope>
</reference>
<gene>
    <name evidence="1" type="ORF">SBAD_LOCUS5071</name>
</gene>
<dbReference type="EMBL" id="UZAM01008736">
    <property type="protein sequence ID" value="VDP06188.1"/>
    <property type="molecule type" value="Genomic_DNA"/>
</dbReference>
<sequence length="76" mass="8402">MLGRTDIEGSKRNVALDFWLPQTNYSCGDFSGAFYRKSAKPNGSIGLAVIVCIRSEEAKSAEVLSFMRFLYSLCSP</sequence>
<dbReference type="AlphaFoldDB" id="A0A183IN75"/>
<evidence type="ECO:0000313" key="1">
    <source>
        <dbReference type="EMBL" id="VDP06188.1"/>
    </source>
</evidence>
<name>A0A183IN75_9BILA</name>
<evidence type="ECO:0000313" key="2">
    <source>
        <dbReference type="Proteomes" id="UP000270296"/>
    </source>
</evidence>